<comment type="caution">
    <text evidence="1">The sequence shown here is derived from an EMBL/GenBank/DDBJ whole genome shotgun (WGS) entry which is preliminary data.</text>
</comment>
<accession>A0ABN7NSI3</accession>
<gene>
    <name evidence="1" type="ORF">TPAB3V08_LOCUS4499</name>
</gene>
<name>A0ABN7NSI3_TIMPD</name>
<proteinExistence type="predicted"/>
<evidence type="ECO:0000313" key="1">
    <source>
        <dbReference type="EMBL" id="CAG2057521.1"/>
    </source>
</evidence>
<reference evidence="1" key="1">
    <citation type="submission" date="2021-03" db="EMBL/GenBank/DDBJ databases">
        <authorList>
            <person name="Tran Van P."/>
        </authorList>
    </citation>
    <scope>NUCLEOTIDE SEQUENCE</scope>
</reference>
<evidence type="ECO:0000313" key="2">
    <source>
        <dbReference type="Proteomes" id="UP001153148"/>
    </source>
</evidence>
<keyword evidence="2" id="KW-1185">Reference proteome</keyword>
<protein>
    <submittedName>
        <fullName evidence="1">Uncharacterized protein</fullName>
    </submittedName>
</protein>
<sequence>MLEDCLQLAIRSKDLTEEVYVRCIEHYITMGNLERAIKILDSLSPPLVKKCCLRIIRMTEALFQDDFLGDICRNFKEISDLIFTRLTRASTLLGEDTMVDIIDFKNISMIFKEFVKKMTPYEFGCMETRWRIVKECIRDSVLTLPMESDEQLHIVYGKVSRLAALFKLCPEEVVIELVQQALDLNNFQVAVGVLGALILLFGGSEPIIIIG</sequence>
<organism evidence="1 2">
    <name type="scientific">Timema podura</name>
    <name type="common">Walking stick</name>
    <dbReference type="NCBI Taxonomy" id="61482"/>
    <lineage>
        <taxon>Eukaryota</taxon>
        <taxon>Metazoa</taxon>
        <taxon>Ecdysozoa</taxon>
        <taxon>Arthropoda</taxon>
        <taxon>Hexapoda</taxon>
        <taxon>Insecta</taxon>
        <taxon>Pterygota</taxon>
        <taxon>Neoptera</taxon>
        <taxon>Polyneoptera</taxon>
        <taxon>Phasmatodea</taxon>
        <taxon>Timematodea</taxon>
        <taxon>Timematoidea</taxon>
        <taxon>Timematidae</taxon>
        <taxon>Timema</taxon>
    </lineage>
</organism>
<dbReference type="EMBL" id="CAJPIN010005552">
    <property type="protein sequence ID" value="CAG2057521.1"/>
    <property type="molecule type" value="Genomic_DNA"/>
</dbReference>
<dbReference type="Proteomes" id="UP001153148">
    <property type="component" value="Unassembled WGS sequence"/>
</dbReference>